<dbReference type="EMBL" id="MK039115">
    <property type="protein sequence ID" value="AZL87961.1"/>
    <property type="molecule type" value="Genomic_DNA"/>
</dbReference>
<sequence length="107" mass="12554">MYFKLLTARKIIITIVSSIDLILNSIKNFIEIYLILISFKISLMWFPTINWYNEPFCSLNRLTKPYLQIFKGTIPMIYGIDISPMFSLISLQCCIIILNNTNIKIIR</sequence>
<keyword evidence="1" id="KW-0812">Transmembrane</keyword>
<evidence type="ECO:0000256" key="1">
    <source>
        <dbReference type="SAM" id="Phobius"/>
    </source>
</evidence>
<dbReference type="AlphaFoldDB" id="A0A3S8UVS0"/>
<evidence type="ECO:0000313" key="2">
    <source>
        <dbReference type="EMBL" id="AZL87961.1"/>
    </source>
</evidence>
<proteinExistence type="predicted"/>
<keyword evidence="2" id="KW-0934">Plastid</keyword>
<dbReference type="Pfam" id="PF02325">
    <property type="entry name" value="CCB3_YggT"/>
    <property type="match status" value="1"/>
</dbReference>
<geneLocation type="plastid" evidence="2"/>
<organism evidence="2">
    <name type="scientific">Leachiella pacifica</name>
    <dbReference type="NCBI Taxonomy" id="282357"/>
    <lineage>
        <taxon>Eukaryota</taxon>
        <taxon>Rhodophyta</taxon>
        <taxon>Florideophyceae</taxon>
        <taxon>Rhodymeniophycidae</taxon>
        <taxon>Gigartinales</taxon>
        <taxon>Choreocolacaceae</taxon>
        <taxon>Leachiella</taxon>
    </lineage>
</organism>
<reference evidence="2" key="1">
    <citation type="journal article" date="2018" name="J. Phycol.">
        <title>Molecular phylogenetics supports a clade of red algal parasites retaining native plastids: taxonomy and terminology revised.</title>
        <authorList>
            <person name="Salomaki E.D."/>
            <person name="Lane C.E."/>
        </authorList>
    </citation>
    <scope>NUCLEOTIDE SEQUENCE</scope>
</reference>
<gene>
    <name evidence="2" type="primary">ycf19</name>
</gene>
<dbReference type="PANTHER" id="PTHR33219:SF14">
    <property type="entry name" value="PROTEIN COFACTOR ASSEMBLY OF COMPLEX C SUBUNIT B CCB3, CHLOROPLASTIC-RELATED"/>
    <property type="match status" value="1"/>
</dbReference>
<name>A0A3S8UVS0_9FLOR</name>
<dbReference type="PANTHER" id="PTHR33219">
    <property type="entry name" value="YLMG HOMOLOG PROTEIN 2, CHLOROPLASTIC"/>
    <property type="match status" value="1"/>
</dbReference>
<keyword evidence="1" id="KW-0472">Membrane</keyword>
<dbReference type="InterPro" id="IPR003425">
    <property type="entry name" value="CCB3/YggT"/>
</dbReference>
<accession>A0A3S8UVS0</accession>
<protein>
    <submittedName>
        <fullName evidence="2">Ycf19</fullName>
    </submittedName>
</protein>
<feature type="transmembrane region" description="Helical" evidence="1">
    <location>
        <begin position="72"/>
        <end position="98"/>
    </location>
</feature>
<dbReference type="GO" id="GO:0016020">
    <property type="term" value="C:membrane"/>
    <property type="evidence" value="ECO:0007669"/>
    <property type="project" value="InterPro"/>
</dbReference>
<feature type="transmembrane region" description="Helical" evidence="1">
    <location>
        <begin position="30"/>
        <end position="52"/>
    </location>
</feature>
<keyword evidence="1" id="KW-1133">Transmembrane helix</keyword>